<gene>
    <name evidence="2" type="ORF">JK358_36450</name>
</gene>
<protein>
    <submittedName>
        <fullName evidence="2">Uncharacterized protein</fullName>
    </submittedName>
</protein>
<evidence type="ECO:0000313" key="2">
    <source>
        <dbReference type="EMBL" id="MBL1079902.1"/>
    </source>
</evidence>
<comment type="caution">
    <text evidence="2">The sequence shown here is derived from an EMBL/GenBank/DDBJ whole genome shotgun (WGS) entry which is preliminary data.</text>
</comment>
<feature type="region of interest" description="Disordered" evidence="1">
    <location>
        <begin position="1"/>
        <end position="30"/>
    </location>
</feature>
<reference evidence="2 3" key="1">
    <citation type="submission" date="2021-01" db="EMBL/GenBank/DDBJ databases">
        <title>WGS of actinomycetes isolated from Thailand.</title>
        <authorList>
            <person name="Thawai C."/>
        </authorList>
    </citation>
    <scope>NUCLEOTIDE SEQUENCE [LARGE SCALE GENOMIC DNA]</scope>
    <source>
        <strain evidence="2 3">LPG 2</strain>
    </source>
</reference>
<accession>A0ABS1MGV6</accession>
<dbReference type="Proteomes" id="UP000602198">
    <property type="component" value="Unassembled WGS sequence"/>
</dbReference>
<evidence type="ECO:0000313" key="3">
    <source>
        <dbReference type="Proteomes" id="UP000602198"/>
    </source>
</evidence>
<feature type="compositionally biased region" description="Basic residues" evidence="1">
    <location>
        <begin position="1"/>
        <end position="15"/>
    </location>
</feature>
<name>A0ABS1MGV6_9NOCA</name>
<keyword evidence="3" id="KW-1185">Reference proteome</keyword>
<proteinExistence type="predicted"/>
<organism evidence="2 3">
    <name type="scientific">Nocardia acididurans</name>
    <dbReference type="NCBI Taxonomy" id="2802282"/>
    <lineage>
        <taxon>Bacteria</taxon>
        <taxon>Bacillati</taxon>
        <taxon>Actinomycetota</taxon>
        <taxon>Actinomycetes</taxon>
        <taxon>Mycobacteriales</taxon>
        <taxon>Nocardiaceae</taxon>
        <taxon>Nocardia</taxon>
    </lineage>
</organism>
<sequence>MTGHRQQRGHRRLHRTGCTALPARHGDDLKKRRAPIPVTRCPAGKLRYYVHTDAEVALTGMNRGNSARREQRSYQCPLCDGWHLTSWSLAKFASRATATQGVTVARGTLAVPATTVGLRPQLDFGTITVEMRAVPTPAEVAHRTVPIRRAELARSRAVNPPVQQHIRTGIRSRLHALLVRTIRRLRRA</sequence>
<evidence type="ECO:0000256" key="1">
    <source>
        <dbReference type="SAM" id="MobiDB-lite"/>
    </source>
</evidence>
<dbReference type="RefSeq" id="WP_201957789.1">
    <property type="nucleotide sequence ID" value="NZ_JAERRJ010000021.1"/>
</dbReference>
<dbReference type="EMBL" id="JAERRJ010000021">
    <property type="protein sequence ID" value="MBL1079902.1"/>
    <property type="molecule type" value="Genomic_DNA"/>
</dbReference>